<dbReference type="RefSeq" id="WP_311555214.1">
    <property type="nucleotide sequence ID" value="NZ_JAVREJ010000003.1"/>
</dbReference>
<keyword evidence="2" id="KW-0378">Hydrolase</keyword>
<dbReference type="InterPro" id="IPR023214">
    <property type="entry name" value="HAD_sf"/>
</dbReference>
<dbReference type="SUPFAM" id="SSF56784">
    <property type="entry name" value="HAD-like"/>
    <property type="match status" value="1"/>
</dbReference>
<gene>
    <name evidence="2" type="ORF">RM445_06790</name>
</gene>
<reference evidence="3" key="1">
    <citation type="submission" date="2023-07" db="EMBL/GenBank/DDBJ databases">
        <title>30 novel species of actinomycetes from the DSMZ collection.</title>
        <authorList>
            <person name="Nouioui I."/>
        </authorList>
    </citation>
    <scope>NUCLEOTIDE SEQUENCE [LARGE SCALE GENOMIC DNA]</scope>
    <source>
        <strain evidence="3">DSM 45834</strain>
    </source>
</reference>
<dbReference type="InterPro" id="IPR006357">
    <property type="entry name" value="HAD-SF_hydro_IIA"/>
</dbReference>
<evidence type="ECO:0000256" key="1">
    <source>
        <dbReference type="PIRNR" id="PIRNR000915"/>
    </source>
</evidence>
<dbReference type="GO" id="GO:0016787">
    <property type="term" value="F:hydrolase activity"/>
    <property type="evidence" value="ECO:0007669"/>
    <property type="project" value="UniProtKB-KW"/>
</dbReference>
<comment type="similarity">
    <text evidence="1">Belongs to the HAD-like hydrolase superfamily.</text>
</comment>
<sequence>MILDEIESVILDLDGTVYLGEAALPGAIRTVTALRDAGKRIIFCSNNPTKHPEDYAAKLTRLGIPADPAEVFTSLAATVRWVLTTMPGAAVFPIGEQPLHDALTAAGVDICDDPARIDLVISSYDRTFDYRKLQIAFDALWFHRRARLVATNPDRFCPFPGGRGEPDAASITAAINACTGVACEAVFGKPEAGLLDMIADATGLVPATTLMIGDRLSTDIRFAHNTGMIGALVLTGETDRAMLAAAPAADHPHVVLERLDDLLVAALPADTEFADTEPAGTQADRS</sequence>
<dbReference type="NCBIfam" id="TIGR01460">
    <property type="entry name" value="HAD-SF-IIA"/>
    <property type="match status" value="1"/>
</dbReference>
<evidence type="ECO:0000313" key="3">
    <source>
        <dbReference type="Proteomes" id="UP001183202"/>
    </source>
</evidence>
<dbReference type="InterPro" id="IPR036412">
    <property type="entry name" value="HAD-like_sf"/>
</dbReference>
<dbReference type="Proteomes" id="UP001183202">
    <property type="component" value="Unassembled WGS sequence"/>
</dbReference>
<protein>
    <submittedName>
        <fullName evidence="2">HAD-IIA family hydrolase</fullName>
    </submittedName>
</protein>
<dbReference type="PANTHER" id="PTHR19288:SF46">
    <property type="entry name" value="HALOACID DEHALOGENASE-LIKE HYDROLASE DOMAIN-CONTAINING PROTEIN 2"/>
    <property type="match status" value="1"/>
</dbReference>
<proteinExistence type="inferred from homology"/>
<dbReference type="Gene3D" id="3.40.50.1000">
    <property type="entry name" value="HAD superfamily/HAD-like"/>
    <property type="match status" value="2"/>
</dbReference>
<dbReference type="EMBL" id="JAVREJ010000003">
    <property type="protein sequence ID" value="MDT0349229.1"/>
    <property type="molecule type" value="Genomic_DNA"/>
</dbReference>
<evidence type="ECO:0000313" key="2">
    <source>
        <dbReference type="EMBL" id="MDT0349229.1"/>
    </source>
</evidence>
<dbReference type="Pfam" id="PF13242">
    <property type="entry name" value="Hydrolase_like"/>
    <property type="match status" value="1"/>
</dbReference>
<dbReference type="PANTHER" id="PTHR19288">
    <property type="entry name" value="4-NITROPHENYLPHOSPHATASE-RELATED"/>
    <property type="match status" value="1"/>
</dbReference>
<dbReference type="Pfam" id="PF13344">
    <property type="entry name" value="Hydrolase_6"/>
    <property type="match status" value="1"/>
</dbReference>
<name>A0ABU2N7G9_9PSEU</name>
<organism evidence="2 3">
    <name type="scientific">Pseudonocardia charpentierae</name>
    <dbReference type="NCBI Taxonomy" id="3075545"/>
    <lineage>
        <taxon>Bacteria</taxon>
        <taxon>Bacillati</taxon>
        <taxon>Actinomycetota</taxon>
        <taxon>Actinomycetes</taxon>
        <taxon>Pseudonocardiales</taxon>
        <taxon>Pseudonocardiaceae</taxon>
        <taxon>Pseudonocardia</taxon>
    </lineage>
</organism>
<accession>A0ABU2N7G9</accession>
<comment type="caution">
    <text evidence="2">The sequence shown here is derived from an EMBL/GenBank/DDBJ whole genome shotgun (WGS) entry which is preliminary data.</text>
</comment>
<dbReference type="PIRSF" id="PIRSF000915">
    <property type="entry name" value="PGP-type_phosphatase"/>
    <property type="match status" value="1"/>
</dbReference>
<keyword evidence="3" id="KW-1185">Reference proteome</keyword>